<evidence type="ECO:0000256" key="1">
    <source>
        <dbReference type="ARBA" id="ARBA00022603"/>
    </source>
</evidence>
<dbReference type="InterPro" id="IPR029063">
    <property type="entry name" value="SAM-dependent_MTases_sf"/>
</dbReference>
<dbReference type="InterPro" id="IPR001077">
    <property type="entry name" value="COMT_C"/>
</dbReference>
<evidence type="ECO:0000313" key="7">
    <source>
        <dbReference type="EMBL" id="ABK16616.1"/>
    </source>
</evidence>
<dbReference type="RefSeq" id="WP_011697787.1">
    <property type="nucleotide sequence ID" value="NC_008554.1"/>
</dbReference>
<dbReference type="PIRSF" id="PIRSF005739">
    <property type="entry name" value="O-mtase"/>
    <property type="match status" value="1"/>
</dbReference>
<dbReference type="AlphaFoldDB" id="A0LGR4"/>
<dbReference type="Proteomes" id="UP000001784">
    <property type="component" value="Chromosome"/>
</dbReference>
<feature type="domain" description="O-methyltransferase C-terminal" evidence="5">
    <location>
        <begin position="125"/>
        <end position="306"/>
    </location>
</feature>
<dbReference type="InterPro" id="IPR036388">
    <property type="entry name" value="WH-like_DNA-bd_sf"/>
</dbReference>
<organism evidence="7 8">
    <name type="scientific">Syntrophobacter fumaroxidans (strain DSM 10017 / MPOB)</name>
    <dbReference type="NCBI Taxonomy" id="335543"/>
    <lineage>
        <taxon>Bacteria</taxon>
        <taxon>Pseudomonadati</taxon>
        <taxon>Thermodesulfobacteriota</taxon>
        <taxon>Syntrophobacteria</taxon>
        <taxon>Syntrophobacterales</taxon>
        <taxon>Syntrophobacteraceae</taxon>
        <taxon>Syntrophobacter</taxon>
    </lineage>
</organism>
<accession>A0LGR4</accession>
<dbReference type="InterPro" id="IPR012967">
    <property type="entry name" value="COMT_dimerisation"/>
</dbReference>
<dbReference type="eggNOG" id="COG2226">
    <property type="taxonomic scope" value="Bacteria"/>
</dbReference>
<evidence type="ECO:0000256" key="3">
    <source>
        <dbReference type="ARBA" id="ARBA00022691"/>
    </source>
</evidence>
<dbReference type="InParanoid" id="A0LGR4"/>
<dbReference type="GO" id="GO:0046983">
    <property type="term" value="F:protein dimerization activity"/>
    <property type="evidence" value="ECO:0007669"/>
    <property type="project" value="InterPro"/>
</dbReference>
<feature type="domain" description="O-methyltransferase dimerisation" evidence="6">
    <location>
        <begin position="14"/>
        <end position="84"/>
    </location>
</feature>
<gene>
    <name evidence="7" type="ordered locus">Sfum_0920</name>
</gene>
<dbReference type="GO" id="GO:0032259">
    <property type="term" value="P:methylation"/>
    <property type="evidence" value="ECO:0007669"/>
    <property type="project" value="UniProtKB-KW"/>
</dbReference>
<dbReference type="PANTHER" id="PTHR43712:SF2">
    <property type="entry name" value="O-METHYLTRANSFERASE CICE"/>
    <property type="match status" value="1"/>
</dbReference>
<keyword evidence="2 7" id="KW-0808">Transferase</keyword>
<dbReference type="InterPro" id="IPR016461">
    <property type="entry name" value="COMT-like"/>
</dbReference>
<dbReference type="EMBL" id="CP000478">
    <property type="protein sequence ID" value="ABK16616.1"/>
    <property type="molecule type" value="Genomic_DNA"/>
</dbReference>
<keyword evidence="8" id="KW-1185">Reference proteome</keyword>
<dbReference type="STRING" id="335543.Sfum_0920"/>
<dbReference type="KEGG" id="sfu:Sfum_0920"/>
<dbReference type="Pfam" id="PF08100">
    <property type="entry name" value="Dimerisation"/>
    <property type="match status" value="1"/>
</dbReference>
<dbReference type="PANTHER" id="PTHR43712">
    <property type="entry name" value="PUTATIVE (AFU_ORTHOLOGUE AFUA_4G14580)-RELATED"/>
    <property type="match status" value="1"/>
</dbReference>
<dbReference type="eggNOG" id="COG1846">
    <property type="taxonomic scope" value="Bacteria"/>
</dbReference>
<dbReference type="Gene3D" id="1.10.10.10">
    <property type="entry name" value="Winged helix-like DNA-binding domain superfamily/Winged helix DNA-binding domain"/>
    <property type="match status" value="1"/>
</dbReference>
<dbReference type="InterPro" id="IPR036390">
    <property type="entry name" value="WH_DNA-bd_sf"/>
</dbReference>
<keyword evidence="3" id="KW-0949">S-adenosyl-L-methionine</keyword>
<sequence>MADYRDVMSVGMDFMRSRIILTAAELDFWGCLRERAYTGEELAERLGLDPRGTSRVLDCLVGFGLLEKEGGRYRATDQGARYASNHPESVRPMLLHMIRLWDNWTSLTEIVRRGTPPERKPGTGMSEESRRAFIGAMHAIGRDLSADVAGGYDAGRYRKLLDIGGASGTYTIAFLKKNPGLKAILFDLDSVIPMARERLSAEGLLDRVELVAGDFYRDELPRGCDFALLSAIIHQNGDEENLELYRKVFRALEPGGTLLIRDHIMDETRTKPPAGAVFAINMLVNTSDGDTFTFEEVEAGLVEAGFTDVALVRRGERMDGLVEARKPARGKTHDVTTPGTRRQ</sequence>
<keyword evidence="1 7" id="KW-0489">Methyltransferase</keyword>
<dbReference type="SUPFAM" id="SSF53335">
    <property type="entry name" value="S-adenosyl-L-methionine-dependent methyltransferases"/>
    <property type="match status" value="1"/>
</dbReference>
<evidence type="ECO:0000256" key="2">
    <source>
        <dbReference type="ARBA" id="ARBA00022679"/>
    </source>
</evidence>
<dbReference type="GO" id="GO:0008171">
    <property type="term" value="F:O-methyltransferase activity"/>
    <property type="evidence" value="ECO:0007669"/>
    <property type="project" value="InterPro"/>
</dbReference>
<protein>
    <submittedName>
        <fullName evidence="7">O-methyltransferase, family 2</fullName>
    </submittedName>
</protein>
<proteinExistence type="predicted"/>
<feature type="active site" description="Proton acceptor" evidence="4">
    <location>
        <position position="234"/>
    </location>
</feature>
<name>A0LGR4_SYNFM</name>
<dbReference type="CDD" id="cd02440">
    <property type="entry name" value="AdoMet_MTases"/>
    <property type="match status" value="1"/>
</dbReference>
<dbReference type="HOGENOM" id="CLU_005533_4_2_7"/>
<evidence type="ECO:0000256" key="4">
    <source>
        <dbReference type="PIRSR" id="PIRSR005739-1"/>
    </source>
</evidence>
<evidence type="ECO:0000313" key="8">
    <source>
        <dbReference type="Proteomes" id="UP000001784"/>
    </source>
</evidence>
<reference evidence="7 8" key="1">
    <citation type="submission" date="2006-10" db="EMBL/GenBank/DDBJ databases">
        <title>Complete sequence of Syntrophobacter fumaroxidans MPOB.</title>
        <authorList>
            <consortium name="US DOE Joint Genome Institute"/>
            <person name="Copeland A."/>
            <person name="Lucas S."/>
            <person name="Lapidus A."/>
            <person name="Barry K."/>
            <person name="Detter J.C."/>
            <person name="Glavina del Rio T."/>
            <person name="Hammon N."/>
            <person name="Israni S."/>
            <person name="Pitluck S."/>
            <person name="Goltsman E.G."/>
            <person name="Martinez M."/>
            <person name="Schmutz J."/>
            <person name="Larimer F."/>
            <person name="Land M."/>
            <person name="Hauser L."/>
            <person name="Kyrpides N."/>
            <person name="Kim E."/>
            <person name="Boone D.R."/>
            <person name="Brockman F."/>
            <person name="Culley D."/>
            <person name="Ferry J."/>
            <person name="Gunsalus R."/>
            <person name="McInerney M.J."/>
            <person name="Morrison M."/>
            <person name="Plugge C."/>
            <person name="Rohlin L."/>
            <person name="Scholten J."/>
            <person name="Sieber J."/>
            <person name="Stams A.J.M."/>
            <person name="Worm P."/>
            <person name="Henstra A.M."/>
            <person name="Richardson P."/>
        </authorList>
    </citation>
    <scope>NUCLEOTIDE SEQUENCE [LARGE SCALE GENOMIC DNA]</scope>
    <source>
        <strain evidence="8">DSM 10017 / MPOB</strain>
    </source>
</reference>
<dbReference type="OrthoDB" id="9767938at2"/>
<dbReference type="SUPFAM" id="SSF46785">
    <property type="entry name" value="Winged helix' DNA-binding domain"/>
    <property type="match status" value="1"/>
</dbReference>
<evidence type="ECO:0000259" key="6">
    <source>
        <dbReference type="Pfam" id="PF08100"/>
    </source>
</evidence>
<dbReference type="PROSITE" id="PS51683">
    <property type="entry name" value="SAM_OMT_II"/>
    <property type="match status" value="1"/>
</dbReference>
<dbReference type="Gene3D" id="3.40.50.150">
    <property type="entry name" value="Vaccinia Virus protein VP39"/>
    <property type="match status" value="1"/>
</dbReference>
<dbReference type="Pfam" id="PF00891">
    <property type="entry name" value="Methyltransf_2"/>
    <property type="match status" value="1"/>
</dbReference>
<evidence type="ECO:0000259" key="5">
    <source>
        <dbReference type="Pfam" id="PF00891"/>
    </source>
</evidence>